<feature type="signal peptide" evidence="1">
    <location>
        <begin position="1"/>
        <end position="24"/>
    </location>
</feature>
<name>A0A9W7LQY5_HIBTR</name>
<organism evidence="3 4">
    <name type="scientific">Hibiscus trionum</name>
    <name type="common">Flower of an hour</name>
    <dbReference type="NCBI Taxonomy" id="183268"/>
    <lineage>
        <taxon>Eukaryota</taxon>
        <taxon>Viridiplantae</taxon>
        <taxon>Streptophyta</taxon>
        <taxon>Embryophyta</taxon>
        <taxon>Tracheophyta</taxon>
        <taxon>Spermatophyta</taxon>
        <taxon>Magnoliopsida</taxon>
        <taxon>eudicotyledons</taxon>
        <taxon>Gunneridae</taxon>
        <taxon>Pentapetalae</taxon>
        <taxon>rosids</taxon>
        <taxon>malvids</taxon>
        <taxon>Malvales</taxon>
        <taxon>Malvaceae</taxon>
        <taxon>Malvoideae</taxon>
        <taxon>Hibiscus</taxon>
    </lineage>
</organism>
<evidence type="ECO:0000259" key="2">
    <source>
        <dbReference type="Pfam" id="PF07250"/>
    </source>
</evidence>
<keyword evidence="1" id="KW-0732">Signal</keyword>
<evidence type="ECO:0000313" key="4">
    <source>
        <dbReference type="Proteomes" id="UP001165190"/>
    </source>
</evidence>
<dbReference type="PANTHER" id="PTHR32208:SF62">
    <property type="entry name" value="OXIDASE, PUTATIVE, EXPRESSED-RELATED"/>
    <property type="match status" value="1"/>
</dbReference>
<dbReference type="Pfam" id="PF07250">
    <property type="entry name" value="Glyoxal_oxid_N"/>
    <property type="match status" value="1"/>
</dbReference>
<evidence type="ECO:0000256" key="1">
    <source>
        <dbReference type="SAM" id="SignalP"/>
    </source>
</evidence>
<comment type="caution">
    <text evidence="3">The sequence shown here is derived from an EMBL/GenBank/DDBJ whole genome shotgun (WGS) entry which is preliminary data.</text>
</comment>
<gene>
    <name evidence="3" type="ORF">HRI_000884800</name>
</gene>
<dbReference type="EMBL" id="BSYR01000010">
    <property type="protein sequence ID" value="GMI72155.1"/>
    <property type="molecule type" value="Genomic_DNA"/>
</dbReference>
<feature type="chain" id="PRO_5040871899" evidence="1">
    <location>
        <begin position="25"/>
        <end position="195"/>
    </location>
</feature>
<dbReference type="AlphaFoldDB" id="A0A9W7LQY5"/>
<dbReference type="Proteomes" id="UP001165190">
    <property type="component" value="Unassembled WGS sequence"/>
</dbReference>
<protein>
    <submittedName>
        <fullName evidence="3">GALACTOSE OXIDASE-LIKE 3</fullName>
    </submittedName>
</protein>
<evidence type="ECO:0000313" key="3">
    <source>
        <dbReference type="EMBL" id="GMI72155.1"/>
    </source>
</evidence>
<dbReference type="OrthoDB" id="997094at2759"/>
<dbReference type="SUPFAM" id="SSF50965">
    <property type="entry name" value="Galactose oxidase, central domain"/>
    <property type="match status" value="1"/>
</dbReference>
<proteinExistence type="predicted"/>
<keyword evidence="4" id="KW-1185">Reference proteome</keyword>
<reference evidence="3" key="1">
    <citation type="submission" date="2023-05" db="EMBL/GenBank/DDBJ databases">
        <title>Genome and transcriptome analyses reveal genes involved in the formation of fine ridges on petal epidermal cells in Hibiscus trionum.</title>
        <authorList>
            <person name="Koshimizu S."/>
            <person name="Masuda S."/>
            <person name="Ishii T."/>
            <person name="Shirasu K."/>
            <person name="Hoshino A."/>
            <person name="Arita M."/>
        </authorList>
    </citation>
    <scope>NUCLEOTIDE SEQUENCE</scope>
    <source>
        <strain evidence="3">Hamamatsu line</strain>
    </source>
</reference>
<dbReference type="Gene3D" id="2.130.10.80">
    <property type="entry name" value="Galactose oxidase/kelch, beta-propeller"/>
    <property type="match status" value="1"/>
</dbReference>
<dbReference type="InterPro" id="IPR009880">
    <property type="entry name" value="Glyoxal_oxidase_N"/>
</dbReference>
<dbReference type="InterPro" id="IPR011043">
    <property type="entry name" value="Gal_Oxase/kelch_b-propeller"/>
</dbReference>
<dbReference type="PANTHER" id="PTHR32208">
    <property type="entry name" value="SECRETED PROTEIN-RELATED"/>
    <property type="match status" value="1"/>
</dbReference>
<accession>A0A9W7LQY5</accession>
<sequence length="195" mass="21838">MSTPTFIFSFLLLLQLLFASLTAAADGSWQLLQKSIGISAMHMQLLRNDRVIMFDRTDFGPSNLSLPGGKCRNDPTDTALKVDCTAHSVEYDVLANKFRALTVQTDVWCSSGSIMPDGNLVQTGGFNDGERRVRVFSPCRTCDWNEIPNGLAAKRWYASNHLLPDGRQIVETEKTKLLLLKLNLIIYNVNEHTFI</sequence>
<feature type="domain" description="Glyoxal oxidase N-terminal" evidence="2">
    <location>
        <begin position="41"/>
        <end position="170"/>
    </location>
</feature>
<dbReference type="InterPro" id="IPR037293">
    <property type="entry name" value="Gal_Oxidase_central_sf"/>
</dbReference>